<feature type="compositionally biased region" description="Basic and acidic residues" evidence="1">
    <location>
        <begin position="140"/>
        <end position="152"/>
    </location>
</feature>
<organism evidence="2 3">
    <name type="scientific">Mycetomoellerius zeteki</name>
    <dbReference type="NCBI Taxonomy" id="64791"/>
    <lineage>
        <taxon>Eukaryota</taxon>
        <taxon>Metazoa</taxon>
        <taxon>Ecdysozoa</taxon>
        <taxon>Arthropoda</taxon>
        <taxon>Hexapoda</taxon>
        <taxon>Insecta</taxon>
        <taxon>Pterygota</taxon>
        <taxon>Neoptera</taxon>
        <taxon>Endopterygota</taxon>
        <taxon>Hymenoptera</taxon>
        <taxon>Apocrita</taxon>
        <taxon>Aculeata</taxon>
        <taxon>Formicoidea</taxon>
        <taxon>Formicidae</taxon>
        <taxon>Myrmicinae</taxon>
        <taxon>Mycetomoellerius</taxon>
    </lineage>
</organism>
<proteinExistence type="predicted"/>
<feature type="compositionally biased region" description="Basic and acidic residues" evidence="1">
    <location>
        <begin position="221"/>
        <end position="231"/>
    </location>
</feature>
<feature type="region of interest" description="Disordered" evidence="1">
    <location>
        <begin position="35"/>
        <end position="54"/>
    </location>
</feature>
<feature type="non-terminal residue" evidence="2">
    <location>
        <position position="1"/>
    </location>
</feature>
<gene>
    <name evidence="2" type="ORF">ALC60_05417</name>
</gene>
<feature type="compositionally biased region" description="Basic and acidic residues" evidence="1">
    <location>
        <begin position="326"/>
        <end position="344"/>
    </location>
</feature>
<protein>
    <submittedName>
        <fullName evidence="2">Uncharacterized protein</fullName>
    </submittedName>
</protein>
<sequence length="528" mass="62467">DYTDSRQFEKNLAIPRHRNTYNRIQRLPNYNWKPPDKYYGPRYSGKPQEESTEKNLGMEFTKLEDPEQRTEDPWIKKMQEISRQEREKWAAYRRNVKLTLDNVEETTKAGKLTNDESIPLDPTTSKSFVRHPLMDQNSVDVKDSSRSNRFHDSSWSNSKQSAATNIDEVSNKNLKSNEWNTEMKNLSKKFLWKAIHQRHKDYEISDMKRDPSLRNSSTNYEKNKLEEDRSKKTANLLMQKRKKNNNVHSHSKKSISQQSQTSHVPKSRTNKNLKTFSETKKNLNLNHKIDSKLFSQNDEEINKNSKKDNEKAIIAKSLMWKIKKKKDDARGKDVTEKRNHEKSFHSGRWGTSISSPPIEFLKDVPRRSKHRKNEEQTETDEKHYLFGRWGMSVTLPPKDFLEDISVHRGHGTERFTTKRGSRLNEIEGSSNDRPLIHQNRRNLETALVQKLMTDKRYKKLVGTSEKVPNDFYYSRYLSPNYWNNYPNADLNNGLFLRFLQALRSYIWQDDIDIPMFCRIRIPYASSRI</sequence>
<feature type="region of interest" description="Disordered" evidence="1">
    <location>
        <begin position="326"/>
        <end position="358"/>
    </location>
</feature>
<feature type="compositionally biased region" description="Low complexity" evidence="1">
    <location>
        <begin position="254"/>
        <end position="263"/>
    </location>
</feature>
<feature type="compositionally biased region" description="Polar residues" evidence="1">
    <location>
        <begin position="153"/>
        <end position="169"/>
    </location>
</feature>
<evidence type="ECO:0000313" key="2">
    <source>
        <dbReference type="EMBL" id="KYQ55666.1"/>
    </source>
</evidence>
<reference evidence="2 3" key="1">
    <citation type="submission" date="2015-09" db="EMBL/GenBank/DDBJ databases">
        <title>Trachymyrmex zeteki WGS genome.</title>
        <authorList>
            <person name="Nygaard S."/>
            <person name="Hu H."/>
            <person name="Boomsma J."/>
            <person name="Zhang G."/>
        </authorList>
    </citation>
    <scope>NUCLEOTIDE SEQUENCE [LARGE SCALE GENOMIC DNA]</scope>
    <source>
        <strain evidence="2">Tzet28-1</strain>
        <tissue evidence="2">Whole body</tissue>
    </source>
</reference>
<dbReference type="EMBL" id="KQ982498">
    <property type="protein sequence ID" value="KYQ55666.1"/>
    <property type="molecule type" value="Genomic_DNA"/>
</dbReference>
<feature type="region of interest" description="Disordered" evidence="1">
    <location>
        <begin position="206"/>
        <end position="277"/>
    </location>
</feature>
<feature type="region of interest" description="Disordered" evidence="1">
    <location>
        <begin position="110"/>
        <end position="169"/>
    </location>
</feature>
<dbReference type="AlphaFoldDB" id="A0A151X5J9"/>
<keyword evidence="3" id="KW-1185">Reference proteome</keyword>
<evidence type="ECO:0000313" key="3">
    <source>
        <dbReference type="Proteomes" id="UP000075809"/>
    </source>
</evidence>
<name>A0A151X5J9_9HYME</name>
<feature type="compositionally biased region" description="Basic residues" evidence="1">
    <location>
        <begin position="239"/>
        <end position="253"/>
    </location>
</feature>
<accession>A0A151X5J9</accession>
<evidence type="ECO:0000256" key="1">
    <source>
        <dbReference type="SAM" id="MobiDB-lite"/>
    </source>
</evidence>
<dbReference type="Proteomes" id="UP000075809">
    <property type="component" value="Unassembled WGS sequence"/>
</dbReference>